<evidence type="ECO:0000256" key="5">
    <source>
        <dbReference type="ARBA" id="ARBA00022692"/>
    </source>
</evidence>
<dbReference type="PANTHER" id="PTHR30472">
    <property type="entry name" value="FERRIC ENTEROBACTIN TRANSPORT SYSTEM PERMEASE PROTEIN"/>
    <property type="match status" value="1"/>
</dbReference>
<dbReference type="FunFam" id="1.10.3470.10:FF:000001">
    <property type="entry name" value="Vitamin B12 ABC transporter permease BtuC"/>
    <property type="match status" value="1"/>
</dbReference>
<keyword evidence="4" id="KW-1003">Cell membrane</keyword>
<protein>
    <submittedName>
        <fullName evidence="9">ABC transporter permease</fullName>
    </submittedName>
</protein>
<dbReference type="OrthoDB" id="9811721at2"/>
<comment type="similarity">
    <text evidence="2">Belongs to the binding-protein-dependent transport system permease family. FecCD subfamily.</text>
</comment>
<dbReference type="Gene3D" id="1.10.3470.10">
    <property type="entry name" value="ABC transporter involved in vitamin B12 uptake, BtuC"/>
    <property type="match status" value="1"/>
</dbReference>
<feature type="transmembrane region" description="Helical" evidence="8">
    <location>
        <begin position="73"/>
        <end position="94"/>
    </location>
</feature>
<comment type="caution">
    <text evidence="9">The sequence shown here is derived from an EMBL/GenBank/DDBJ whole genome shotgun (WGS) entry which is preliminary data.</text>
</comment>
<evidence type="ECO:0000256" key="8">
    <source>
        <dbReference type="SAM" id="Phobius"/>
    </source>
</evidence>
<evidence type="ECO:0000313" key="10">
    <source>
        <dbReference type="Proteomes" id="UP000248066"/>
    </source>
</evidence>
<reference evidence="9 10" key="1">
    <citation type="submission" date="2017-10" db="EMBL/GenBank/DDBJ databases">
        <title>Bacillus sp. nov., a halophilic bacterium isolated from a Yangshapao Lake.</title>
        <authorList>
            <person name="Wang H."/>
        </authorList>
    </citation>
    <scope>NUCLEOTIDE SEQUENCE [LARGE SCALE GENOMIC DNA]</scope>
    <source>
        <strain evidence="9 10">YSP-3</strain>
    </source>
</reference>
<evidence type="ECO:0000256" key="4">
    <source>
        <dbReference type="ARBA" id="ARBA00022475"/>
    </source>
</evidence>
<keyword evidence="5 8" id="KW-0812">Transmembrane</keyword>
<dbReference type="PANTHER" id="PTHR30472:SF25">
    <property type="entry name" value="ABC TRANSPORTER PERMEASE PROTEIN MJ0876-RELATED"/>
    <property type="match status" value="1"/>
</dbReference>
<gene>
    <name evidence="9" type="primary">btuC</name>
    <name evidence="9" type="ORF">CR205_07715</name>
</gene>
<evidence type="ECO:0000313" key="9">
    <source>
        <dbReference type="EMBL" id="PYZ98469.1"/>
    </source>
</evidence>
<evidence type="ECO:0000256" key="3">
    <source>
        <dbReference type="ARBA" id="ARBA00022448"/>
    </source>
</evidence>
<feature type="transmembrane region" description="Helical" evidence="8">
    <location>
        <begin position="106"/>
        <end position="127"/>
    </location>
</feature>
<feature type="transmembrane region" description="Helical" evidence="8">
    <location>
        <begin position="134"/>
        <end position="151"/>
    </location>
</feature>
<dbReference type="CDD" id="cd06550">
    <property type="entry name" value="TM_ABC_iron-siderophores_like"/>
    <property type="match status" value="1"/>
</dbReference>
<evidence type="ECO:0000256" key="7">
    <source>
        <dbReference type="ARBA" id="ARBA00023136"/>
    </source>
</evidence>
<dbReference type="InterPro" id="IPR037294">
    <property type="entry name" value="ABC_BtuC-like"/>
</dbReference>
<feature type="transmembrane region" description="Helical" evidence="8">
    <location>
        <begin position="252"/>
        <end position="281"/>
    </location>
</feature>
<dbReference type="GO" id="GO:0022857">
    <property type="term" value="F:transmembrane transporter activity"/>
    <property type="evidence" value="ECO:0007669"/>
    <property type="project" value="InterPro"/>
</dbReference>
<dbReference type="Proteomes" id="UP000248066">
    <property type="component" value="Unassembled WGS sequence"/>
</dbReference>
<proteinExistence type="inferred from homology"/>
<keyword evidence="6 8" id="KW-1133">Transmembrane helix</keyword>
<keyword evidence="3" id="KW-0813">Transport</keyword>
<evidence type="ECO:0000256" key="2">
    <source>
        <dbReference type="ARBA" id="ARBA00007935"/>
    </source>
</evidence>
<sequence length="350" mass="36510">MPNLSTRNTTKNRIVSGYIIALTVLAGALLVGIGAGSVKISPADVLRILVPGSFGEVEPTLAHIVMEIRLPRVLLALFVGASLAAAGAAFQGLLRNPLADPYTLGASSGAAVGAVAVFYFGLTIPLLGSFTLPAAAILGGMASLYLVLLFARLVSRTMAVETIILVGIILSSFLGSFISLMIALSTDELRQIINWLMGSVGMRGWNYVALIIPFFAAGLLLLLFHWRELNVFAFGEESARHLGIDVKRKKQLIVTAAAILTGAAVAVSGMIGFVGLVIPHFVRILAGPDHKHLLPLSAIAGGAFLILADVAARTILAPQELPIGVITALIGAPVFGLILVSKLKKSPGLS</sequence>
<dbReference type="RefSeq" id="WP_110518371.1">
    <property type="nucleotide sequence ID" value="NZ_PDOF01000001.1"/>
</dbReference>
<feature type="transmembrane region" description="Helical" evidence="8">
    <location>
        <begin position="163"/>
        <end position="184"/>
    </location>
</feature>
<dbReference type="Pfam" id="PF01032">
    <property type="entry name" value="FecCD"/>
    <property type="match status" value="1"/>
</dbReference>
<dbReference type="InterPro" id="IPR000522">
    <property type="entry name" value="ABC_transptr_permease_BtuC"/>
</dbReference>
<accession>A0A2W0HNL4</accession>
<dbReference type="AlphaFoldDB" id="A0A2W0HNL4"/>
<keyword evidence="10" id="KW-1185">Reference proteome</keyword>
<dbReference type="GO" id="GO:0005886">
    <property type="term" value="C:plasma membrane"/>
    <property type="evidence" value="ECO:0007669"/>
    <property type="project" value="UniProtKB-SubCell"/>
</dbReference>
<feature type="transmembrane region" description="Helical" evidence="8">
    <location>
        <begin position="321"/>
        <end position="340"/>
    </location>
</feature>
<comment type="subcellular location">
    <subcellularLocation>
        <location evidence="1">Cell membrane</location>
        <topology evidence="1">Multi-pass membrane protein</topology>
    </subcellularLocation>
</comment>
<dbReference type="EMBL" id="PDOF01000001">
    <property type="protein sequence ID" value="PYZ98469.1"/>
    <property type="molecule type" value="Genomic_DNA"/>
</dbReference>
<feature type="transmembrane region" description="Helical" evidence="8">
    <location>
        <begin position="293"/>
        <end position="315"/>
    </location>
</feature>
<feature type="transmembrane region" description="Helical" evidence="8">
    <location>
        <begin position="15"/>
        <end position="38"/>
    </location>
</feature>
<evidence type="ECO:0000256" key="1">
    <source>
        <dbReference type="ARBA" id="ARBA00004651"/>
    </source>
</evidence>
<dbReference type="SUPFAM" id="SSF81345">
    <property type="entry name" value="ABC transporter involved in vitamin B12 uptake, BtuC"/>
    <property type="match status" value="1"/>
</dbReference>
<evidence type="ECO:0000256" key="6">
    <source>
        <dbReference type="ARBA" id="ARBA00022989"/>
    </source>
</evidence>
<organism evidence="9 10">
    <name type="scientific">Alteribacter lacisalsi</name>
    <dbReference type="NCBI Taxonomy" id="2045244"/>
    <lineage>
        <taxon>Bacteria</taxon>
        <taxon>Bacillati</taxon>
        <taxon>Bacillota</taxon>
        <taxon>Bacilli</taxon>
        <taxon>Bacillales</taxon>
        <taxon>Bacillaceae</taxon>
        <taxon>Alteribacter</taxon>
    </lineage>
</organism>
<name>A0A2W0HNL4_9BACI</name>
<keyword evidence="7 8" id="KW-0472">Membrane</keyword>
<feature type="transmembrane region" description="Helical" evidence="8">
    <location>
        <begin position="205"/>
        <end position="226"/>
    </location>
</feature>
<dbReference type="GO" id="GO:0033214">
    <property type="term" value="P:siderophore-iron import into cell"/>
    <property type="evidence" value="ECO:0007669"/>
    <property type="project" value="TreeGrafter"/>
</dbReference>